<feature type="transmembrane region" description="Helical" evidence="1">
    <location>
        <begin position="228"/>
        <end position="247"/>
    </location>
</feature>
<accession>A0ABZ0AXT8</accession>
<keyword evidence="4" id="KW-1185">Reference proteome</keyword>
<dbReference type="GO" id="GO:0016746">
    <property type="term" value="F:acyltransferase activity"/>
    <property type="evidence" value="ECO:0007669"/>
    <property type="project" value="UniProtKB-KW"/>
</dbReference>
<dbReference type="PANTHER" id="PTHR11161">
    <property type="entry name" value="O-ACYLTRANSFERASE"/>
    <property type="match status" value="1"/>
</dbReference>
<feature type="transmembrane region" description="Helical" evidence="1">
    <location>
        <begin position="253"/>
        <end position="269"/>
    </location>
</feature>
<protein>
    <submittedName>
        <fullName evidence="3">Acyltransferase family protein</fullName>
    </submittedName>
</protein>
<sequence>MTAVRLPAHHQFRLIDILKVVAAQCIVLHHFSAYGPLSEAASDALPDVMAWLYDNARMAVQVFLVVAGYLAARSFALTKRPATAMLMGLWQRYVRLAFPFVAALLLTVLCSALARPFLDTAVVPAAPTFTQFLAHASLLHSVLDVESLSAGVWYVAIDFQLYAALALLLWVSRGKRWLSMGLVALLCIASVTWFNTDASWDAWALYFFGAYGLGALAWWAGLRARHGLYAIVLYATALSAGLASLTVNFRERMALAISVSAVLASFGSWQLRLPRWLDYLLGQLSRTSYALFLVHYSVLLLANAAWAELGWEDGDAALFFIAGSWFVALGVSYLFHTQVEQRIEQWRSAPKPVLQGPTARP</sequence>
<feature type="transmembrane region" description="Helical" evidence="1">
    <location>
        <begin position="93"/>
        <end position="114"/>
    </location>
</feature>
<evidence type="ECO:0000313" key="4">
    <source>
        <dbReference type="Proteomes" id="UP001302257"/>
    </source>
</evidence>
<feature type="transmembrane region" description="Helical" evidence="1">
    <location>
        <begin position="317"/>
        <end position="335"/>
    </location>
</feature>
<dbReference type="InterPro" id="IPR002656">
    <property type="entry name" value="Acyl_transf_3_dom"/>
</dbReference>
<keyword evidence="1" id="KW-0472">Membrane</keyword>
<evidence type="ECO:0000256" key="1">
    <source>
        <dbReference type="SAM" id="Phobius"/>
    </source>
</evidence>
<evidence type="ECO:0000313" key="3">
    <source>
        <dbReference type="EMBL" id="WNO03557.1"/>
    </source>
</evidence>
<dbReference type="PANTHER" id="PTHR11161:SF0">
    <property type="entry name" value="O-ACYLTRANSFERASE LIKE PROTEIN"/>
    <property type="match status" value="1"/>
</dbReference>
<feature type="transmembrane region" description="Helical" evidence="1">
    <location>
        <begin position="289"/>
        <end position="311"/>
    </location>
</feature>
<evidence type="ECO:0000259" key="2">
    <source>
        <dbReference type="Pfam" id="PF01757"/>
    </source>
</evidence>
<dbReference type="EMBL" id="CP132507">
    <property type="protein sequence ID" value="WNO03557.1"/>
    <property type="molecule type" value="Genomic_DNA"/>
</dbReference>
<feature type="transmembrane region" description="Helical" evidence="1">
    <location>
        <begin position="51"/>
        <end position="72"/>
    </location>
</feature>
<feature type="domain" description="Acyltransferase 3" evidence="2">
    <location>
        <begin position="15"/>
        <end position="332"/>
    </location>
</feature>
<organism evidence="3 4">
    <name type="scientific">Rhodoferax mekongensis</name>
    <dbReference type="NCBI Taxonomy" id="3068341"/>
    <lineage>
        <taxon>Bacteria</taxon>
        <taxon>Pseudomonadati</taxon>
        <taxon>Pseudomonadota</taxon>
        <taxon>Betaproteobacteria</taxon>
        <taxon>Burkholderiales</taxon>
        <taxon>Comamonadaceae</taxon>
        <taxon>Rhodoferax</taxon>
    </lineage>
</organism>
<dbReference type="Pfam" id="PF01757">
    <property type="entry name" value="Acyl_transf_3"/>
    <property type="match status" value="1"/>
</dbReference>
<keyword evidence="3" id="KW-0012">Acyltransferase</keyword>
<feature type="transmembrane region" description="Helical" evidence="1">
    <location>
        <begin position="177"/>
        <end position="196"/>
    </location>
</feature>
<proteinExistence type="predicted"/>
<dbReference type="InterPro" id="IPR052728">
    <property type="entry name" value="O2_lipid_transport_reg"/>
</dbReference>
<feature type="transmembrane region" description="Helical" evidence="1">
    <location>
        <begin position="151"/>
        <end position="170"/>
    </location>
</feature>
<reference evidence="3 4" key="1">
    <citation type="submission" date="2023-08" db="EMBL/GenBank/DDBJ databases">
        <title>Rhodoferax potami sp. nov. and Rhodoferax mekongensis sp. nov., isolated from the Mekong River in Thailand.</title>
        <authorList>
            <person name="Kitikhun S."/>
            <person name="Charoenyingcharoen P."/>
            <person name="Siriarchawattana P."/>
            <person name="Likhitrattanapisal S."/>
            <person name="Nilsakha T."/>
            <person name="Chanpet A."/>
            <person name="Rattanawaree P."/>
            <person name="Ingsriswang S."/>
        </authorList>
    </citation>
    <scope>NUCLEOTIDE SEQUENCE [LARGE SCALE GENOMIC DNA]</scope>
    <source>
        <strain evidence="3 4">TBRC 17307</strain>
    </source>
</reference>
<dbReference type="Proteomes" id="UP001302257">
    <property type="component" value="Chromosome"/>
</dbReference>
<dbReference type="RefSeq" id="WP_313866449.1">
    <property type="nucleotide sequence ID" value="NZ_CP132507.1"/>
</dbReference>
<name>A0ABZ0AXT8_9BURK</name>
<keyword evidence="1" id="KW-1133">Transmembrane helix</keyword>
<keyword evidence="1" id="KW-0812">Transmembrane</keyword>
<keyword evidence="3" id="KW-0808">Transferase</keyword>
<gene>
    <name evidence="3" type="ORF">RAN89_11565</name>
</gene>
<feature type="transmembrane region" description="Helical" evidence="1">
    <location>
        <begin position="202"/>
        <end position="221"/>
    </location>
</feature>